<sequence>MFNADPSLPNVPALTIEQIQKYLEENKELILAILEYQNLGKFTEIAQCQAKLQHNLTFLAKLADAGSQAPTPSQVVRLIILEARMVIIIFAHVASQPIMQQGQGMQQPHVAMTQPQADLSTLEMNDQQQQHPAMSLHQPDISTTKLPLQMNEQNYKLPHFLYQQQQQQLIPGPAGNFPGTSSAIYQTSQTRLGNLSDTPSSNQTASDSAPAWS</sequence>
<evidence type="ECO:0000256" key="1">
    <source>
        <dbReference type="ARBA" id="ARBA00007945"/>
    </source>
</evidence>
<evidence type="ECO:0000256" key="2">
    <source>
        <dbReference type="SAM" id="MobiDB-lite"/>
    </source>
</evidence>
<reference evidence="4" key="1">
    <citation type="submission" date="2018-05" db="EMBL/GenBank/DDBJ databases">
        <title>Draft genome of Mucuna pruriens seed.</title>
        <authorList>
            <person name="Nnadi N.E."/>
            <person name="Vos R."/>
            <person name="Hasami M.H."/>
            <person name="Devisetty U.K."/>
            <person name="Aguiy J.C."/>
        </authorList>
    </citation>
    <scope>NUCLEOTIDE SEQUENCE [LARGE SCALE GENOMIC DNA]</scope>
    <source>
        <strain evidence="4">JCA_2017</strain>
    </source>
</reference>
<keyword evidence="5" id="KW-1185">Reference proteome</keyword>
<dbReference type="OrthoDB" id="10265171at2759"/>
<dbReference type="InterPro" id="IPR007726">
    <property type="entry name" value="SS18_N"/>
</dbReference>
<dbReference type="AlphaFoldDB" id="A0A371HRL4"/>
<dbReference type="STRING" id="157652.A0A371HRL4"/>
<comment type="caution">
    <text evidence="4">The sequence shown here is derived from an EMBL/GenBank/DDBJ whole genome shotgun (WGS) entry which is preliminary data.</text>
</comment>
<evidence type="ECO:0000313" key="5">
    <source>
        <dbReference type="Proteomes" id="UP000257109"/>
    </source>
</evidence>
<protein>
    <submittedName>
        <fullName evidence="4">GRF1-interacting factor 2</fullName>
    </submittedName>
</protein>
<dbReference type="Pfam" id="PF05030">
    <property type="entry name" value="SSXT"/>
    <property type="match status" value="1"/>
</dbReference>
<name>A0A371HRL4_MUCPR</name>
<feature type="non-terminal residue" evidence="4">
    <location>
        <position position="1"/>
    </location>
</feature>
<feature type="compositionally biased region" description="Polar residues" evidence="2">
    <location>
        <begin position="191"/>
        <end position="207"/>
    </location>
</feature>
<feature type="domain" description="SS18 N-terminal" evidence="3">
    <location>
        <begin position="13"/>
        <end position="67"/>
    </location>
</feature>
<comment type="similarity">
    <text evidence="1">Belongs to the SS18 family.</text>
</comment>
<proteinExistence type="inferred from homology"/>
<evidence type="ECO:0000259" key="3">
    <source>
        <dbReference type="Pfam" id="PF05030"/>
    </source>
</evidence>
<gene>
    <name evidence="4" type="primary">GIF2</name>
    <name evidence="4" type="ORF">CR513_10722</name>
</gene>
<accession>A0A371HRL4</accession>
<evidence type="ECO:0000313" key="4">
    <source>
        <dbReference type="EMBL" id="RDY05441.1"/>
    </source>
</evidence>
<feature type="region of interest" description="Disordered" evidence="2">
    <location>
        <begin position="191"/>
        <end position="213"/>
    </location>
</feature>
<dbReference type="EMBL" id="QJKJ01001878">
    <property type="protein sequence ID" value="RDY05441.1"/>
    <property type="molecule type" value="Genomic_DNA"/>
</dbReference>
<dbReference type="Proteomes" id="UP000257109">
    <property type="component" value="Unassembled WGS sequence"/>
</dbReference>
<organism evidence="4 5">
    <name type="scientific">Mucuna pruriens</name>
    <name type="common">Velvet bean</name>
    <name type="synonym">Dolichos pruriens</name>
    <dbReference type="NCBI Taxonomy" id="157652"/>
    <lineage>
        <taxon>Eukaryota</taxon>
        <taxon>Viridiplantae</taxon>
        <taxon>Streptophyta</taxon>
        <taxon>Embryophyta</taxon>
        <taxon>Tracheophyta</taxon>
        <taxon>Spermatophyta</taxon>
        <taxon>Magnoliopsida</taxon>
        <taxon>eudicotyledons</taxon>
        <taxon>Gunneridae</taxon>
        <taxon>Pentapetalae</taxon>
        <taxon>rosids</taxon>
        <taxon>fabids</taxon>
        <taxon>Fabales</taxon>
        <taxon>Fabaceae</taxon>
        <taxon>Papilionoideae</taxon>
        <taxon>50 kb inversion clade</taxon>
        <taxon>NPAAA clade</taxon>
        <taxon>indigoferoid/millettioid clade</taxon>
        <taxon>Phaseoleae</taxon>
        <taxon>Mucuna</taxon>
    </lineage>
</organism>